<evidence type="ECO:0000256" key="1">
    <source>
        <dbReference type="ARBA" id="ARBA00007734"/>
    </source>
</evidence>
<evidence type="ECO:0000259" key="5">
    <source>
        <dbReference type="Pfam" id="PF01464"/>
    </source>
</evidence>
<gene>
    <name evidence="6" type="primary">slt_2</name>
    <name evidence="6" type="ORF">PsAD2_03398</name>
</gene>
<keyword evidence="3" id="KW-0732">Signal</keyword>
<dbReference type="SUPFAM" id="SSF48435">
    <property type="entry name" value="Bacterial muramidases"/>
    <property type="match status" value="1"/>
</dbReference>
<protein>
    <submittedName>
        <fullName evidence="6">Soluble lytic murein transglycosylase</fullName>
        <ecNumber evidence="6">4.2.2.-</ecNumber>
    </submittedName>
</protein>
<organism evidence="6 7">
    <name type="scientific">Pseudovibrio axinellae</name>
    <dbReference type="NCBI Taxonomy" id="989403"/>
    <lineage>
        <taxon>Bacteria</taxon>
        <taxon>Pseudomonadati</taxon>
        <taxon>Pseudomonadota</taxon>
        <taxon>Alphaproteobacteria</taxon>
        <taxon>Hyphomicrobiales</taxon>
        <taxon>Stappiaceae</taxon>
        <taxon>Pseudovibrio</taxon>
    </lineage>
</organism>
<dbReference type="InterPro" id="IPR000189">
    <property type="entry name" value="Transglyc_AS"/>
</dbReference>
<evidence type="ECO:0000313" key="7">
    <source>
        <dbReference type="Proteomes" id="UP000076577"/>
    </source>
</evidence>
<accession>A0A165WQ15</accession>
<proteinExistence type="inferred from homology"/>
<sequence length="764" mass="84126">MRIREFLLVSTRVSAFAIGTTISATGFAAVTSLNNSIIPAPNPAKVVRTVALSPQQATSPSARLMAMPRSKPSVTKQGFDGGPRTQLSSYAPASAPVQGANPISARAPNSQNALSKTAAVANAFPQGLSTAHATGSVEPLKTVLQHVKSGRLNEALRARNALPDNLDRRLADWFIMLRGGPQTPVTHIAQFAADAPHWPTAKVVRARGEAVLAASNLSPAQIIGAFGKSLPETTDGKLALAKAHLKQGNRSQAADIIRPLWQKTVFEDKVEAQVRSTFGKVLRQKDHRLRAEMLLYRDRARGAERLLSELSRDEQAYIKARIASIRDRDNALSKLKSVPRSMKSDSNYQFALIQHYRLKGDYQTAAKLMQAAPTDPSQLLNRDGWWKQRRDISREMIEAGKKRLAYTIAANHAAESPGMIVEAEFHAGWFALRHLNDPKLAEPHFQKIAKLGKTAQTLSRAYYWLGRTREAQQDTKNAIAFYQQAGAFQTSYYGQLALAKLGINQMPLAGLPQVTASDRASFNDNELVQAIKRLDEAGMHNDTLLFYTHLARTLPTNGQIRLLTELAETRGVYQWSTMVGRLAQAERAEAAPLAYPTNAIPRKTRITKGVEKPVVYAIARQESSFNPKARSSAGALGLLQLMPGTAKETAHNLGVAYKKSRLTSDPAYNATLGAAVLGELVNEFGGSYILTFAAYNAGKNKVKEWIERFGDPRNPNIDPIDWVESIPYGETRNYVQRITENLQVYRYKLENTPLTITQDLTRGY</sequence>
<feature type="region of interest" description="Disordered" evidence="4">
    <location>
        <begin position="57"/>
        <end position="86"/>
    </location>
</feature>
<dbReference type="InterPro" id="IPR008939">
    <property type="entry name" value="Lytic_TGlycosylase_superhlx_U"/>
</dbReference>
<dbReference type="InterPro" id="IPR008258">
    <property type="entry name" value="Transglycosylase_SLT_dom_1"/>
</dbReference>
<name>A0A165WQ15_9HYPH</name>
<feature type="domain" description="Transglycosylase SLT" evidence="5">
    <location>
        <begin position="607"/>
        <end position="711"/>
    </location>
</feature>
<keyword evidence="6" id="KW-0456">Lyase</keyword>
<dbReference type="PATRIC" id="fig|989403.3.peg.3653"/>
<evidence type="ECO:0000256" key="4">
    <source>
        <dbReference type="SAM" id="MobiDB-lite"/>
    </source>
</evidence>
<dbReference type="EC" id="4.2.2.-" evidence="6"/>
<dbReference type="PANTHER" id="PTHR37423:SF2">
    <property type="entry name" value="MEMBRANE-BOUND LYTIC MUREIN TRANSGLYCOSYLASE C"/>
    <property type="match status" value="1"/>
</dbReference>
<dbReference type="InterPro" id="IPR023346">
    <property type="entry name" value="Lysozyme-like_dom_sf"/>
</dbReference>
<dbReference type="SUPFAM" id="SSF53955">
    <property type="entry name" value="Lysozyme-like"/>
    <property type="match status" value="1"/>
</dbReference>
<dbReference type="Pfam" id="PF01464">
    <property type="entry name" value="SLT"/>
    <property type="match status" value="1"/>
</dbReference>
<evidence type="ECO:0000256" key="3">
    <source>
        <dbReference type="ARBA" id="ARBA00022729"/>
    </source>
</evidence>
<dbReference type="GO" id="GO:0000270">
    <property type="term" value="P:peptidoglycan metabolic process"/>
    <property type="evidence" value="ECO:0007669"/>
    <property type="project" value="InterPro"/>
</dbReference>
<evidence type="ECO:0000256" key="2">
    <source>
        <dbReference type="ARBA" id="ARBA00009387"/>
    </source>
</evidence>
<comment type="similarity">
    <text evidence="1">Belongs to the transglycosylase Slt family.</text>
</comment>
<keyword evidence="7" id="KW-1185">Reference proteome</keyword>
<dbReference type="Gene3D" id="1.10.530.10">
    <property type="match status" value="1"/>
</dbReference>
<dbReference type="AlphaFoldDB" id="A0A165WQ15"/>
<dbReference type="PROSITE" id="PS00922">
    <property type="entry name" value="TRANSGLYCOSYLASE"/>
    <property type="match status" value="1"/>
</dbReference>
<dbReference type="EMBL" id="LMCB01000044">
    <property type="protein sequence ID" value="KZL16781.1"/>
    <property type="molecule type" value="Genomic_DNA"/>
</dbReference>
<comment type="caution">
    <text evidence="6">The sequence shown here is derived from an EMBL/GenBank/DDBJ whole genome shotgun (WGS) entry which is preliminary data.</text>
</comment>
<dbReference type="GO" id="GO:0004553">
    <property type="term" value="F:hydrolase activity, hydrolyzing O-glycosyl compounds"/>
    <property type="evidence" value="ECO:0007669"/>
    <property type="project" value="InterPro"/>
</dbReference>
<evidence type="ECO:0000313" key="6">
    <source>
        <dbReference type="EMBL" id="KZL16781.1"/>
    </source>
</evidence>
<dbReference type="PANTHER" id="PTHR37423">
    <property type="entry name" value="SOLUBLE LYTIC MUREIN TRANSGLYCOSYLASE-RELATED"/>
    <property type="match status" value="1"/>
</dbReference>
<dbReference type="RefSeq" id="WP_068008465.1">
    <property type="nucleotide sequence ID" value="NZ_FOFM01000004.1"/>
</dbReference>
<dbReference type="GO" id="GO:0008933">
    <property type="term" value="F:peptidoglycan lytic transglycosylase activity"/>
    <property type="evidence" value="ECO:0007669"/>
    <property type="project" value="InterPro"/>
</dbReference>
<dbReference type="Gene3D" id="1.25.20.10">
    <property type="entry name" value="Bacterial muramidases"/>
    <property type="match status" value="1"/>
</dbReference>
<comment type="similarity">
    <text evidence="2">Belongs to the virb1 family.</text>
</comment>
<dbReference type="CDD" id="cd13401">
    <property type="entry name" value="Slt70-like"/>
    <property type="match status" value="1"/>
</dbReference>
<dbReference type="STRING" id="989403.SAMN05421798_104112"/>
<dbReference type="Proteomes" id="UP000076577">
    <property type="component" value="Unassembled WGS sequence"/>
</dbReference>
<dbReference type="GO" id="GO:0042597">
    <property type="term" value="C:periplasmic space"/>
    <property type="evidence" value="ECO:0007669"/>
    <property type="project" value="InterPro"/>
</dbReference>
<dbReference type="GO" id="GO:0016020">
    <property type="term" value="C:membrane"/>
    <property type="evidence" value="ECO:0007669"/>
    <property type="project" value="InterPro"/>
</dbReference>
<reference evidence="6 7" key="1">
    <citation type="journal article" date="2016" name="Front. Microbiol.">
        <title>Comparative Genomic Analysis Reveals a Diverse Repertoire of Genes Involved in Prokaryote-Eukaryote Interactions within the Pseudovibrio Genus.</title>
        <authorList>
            <person name="Romano S."/>
            <person name="Fernandez-Guerra A."/>
            <person name="Reen F.J."/>
            <person name="Glockner F.O."/>
            <person name="Crowley S.P."/>
            <person name="O'Sullivan O."/>
            <person name="Cotter P.D."/>
            <person name="Adams C."/>
            <person name="Dobson A.D."/>
            <person name="O'Gara F."/>
        </authorList>
    </citation>
    <scope>NUCLEOTIDE SEQUENCE [LARGE SCALE GENOMIC DNA]</scope>
    <source>
        <strain evidence="6 7">Ad2</strain>
    </source>
</reference>
<dbReference type="OrthoDB" id="9815002at2"/>